<protein>
    <submittedName>
        <fullName evidence="2">Uncharacterized protein</fullName>
    </submittedName>
</protein>
<keyword evidence="1" id="KW-0472">Membrane</keyword>
<name>A0A6C0AEH7_9ZZZZ</name>
<sequence length="55" mass="7173">MFIIIKYILIKYLYLEIFGNFYKKRTVIKSLFFLYFLYFLYYFFLLHSIFFKKYF</sequence>
<evidence type="ECO:0000256" key="1">
    <source>
        <dbReference type="SAM" id="Phobius"/>
    </source>
</evidence>
<dbReference type="EMBL" id="MN740594">
    <property type="protein sequence ID" value="QHS78092.1"/>
    <property type="molecule type" value="Genomic_DNA"/>
</dbReference>
<accession>A0A6C0AEH7</accession>
<keyword evidence="1" id="KW-1133">Transmembrane helix</keyword>
<proteinExistence type="predicted"/>
<evidence type="ECO:0000313" key="2">
    <source>
        <dbReference type="EMBL" id="QHS78092.1"/>
    </source>
</evidence>
<dbReference type="AlphaFoldDB" id="A0A6C0AEH7"/>
<reference evidence="2" key="1">
    <citation type="journal article" date="2020" name="Nature">
        <title>Giant virus diversity and host interactions through global metagenomics.</title>
        <authorList>
            <person name="Schulz F."/>
            <person name="Roux S."/>
            <person name="Paez-Espino D."/>
            <person name="Jungbluth S."/>
            <person name="Walsh D.A."/>
            <person name="Denef V.J."/>
            <person name="McMahon K.D."/>
            <person name="Konstantinidis K.T."/>
            <person name="Eloe-Fadrosh E.A."/>
            <person name="Kyrpides N.C."/>
            <person name="Woyke T."/>
        </authorList>
    </citation>
    <scope>NUCLEOTIDE SEQUENCE</scope>
    <source>
        <strain evidence="2">GVMAG-S-1021933-23</strain>
    </source>
</reference>
<keyword evidence="1" id="KW-0812">Transmembrane</keyword>
<organism evidence="2">
    <name type="scientific">viral metagenome</name>
    <dbReference type="NCBI Taxonomy" id="1070528"/>
    <lineage>
        <taxon>unclassified sequences</taxon>
        <taxon>metagenomes</taxon>
        <taxon>organismal metagenomes</taxon>
    </lineage>
</organism>
<feature type="transmembrane region" description="Helical" evidence="1">
    <location>
        <begin position="31"/>
        <end position="51"/>
    </location>
</feature>